<evidence type="ECO:0000313" key="2">
    <source>
        <dbReference type="EMBL" id="MBZ9610036.1"/>
    </source>
</evidence>
<evidence type="ECO:0000256" key="1">
    <source>
        <dbReference type="SAM" id="MobiDB-lite"/>
    </source>
</evidence>
<dbReference type="SUPFAM" id="SSF69754">
    <property type="entry name" value="Ribosome binding protein Y (YfiA homologue)"/>
    <property type="match status" value="1"/>
</dbReference>
<feature type="region of interest" description="Disordered" evidence="1">
    <location>
        <begin position="100"/>
        <end position="121"/>
    </location>
</feature>
<dbReference type="InterPro" id="IPR003489">
    <property type="entry name" value="RHF/RaiA"/>
</dbReference>
<gene>
    <name evidence="2" type="ORF">I4W93_000320</name>
</gene>
<sequence length="121" mass="13568">MQIQVHTDRHIQSDERLAEFIRDTLHTKLSRFADHLTRIEVHLSDENGQQKNDGHDKRCLLEARFEGLDPLAITEHAATVGQAITGAADKMQRKLSSVVGKLRDKHSRAGHSAPVIEAEES</sequence>
<dbReference type="Gene3D" id="3.30.160.100">
    <property type="entry name" value="Ribosome hibernation promotion factor-like"/>
    <property type="match status" value="1"/>
</dbReference>
<dbReference type="RefSeq" id="WP_205312515.1">
    <property type="nucleotide sequence ID" value="NZ_JAERPS020000001.1"/>
</dbReference>
<dbReference type="EMBL" id="JAERPS020000001">
    <property type="protein sequence ID" value="MBZ9610036.1"/>
    <property type="molecule type" value="Genomic_DNA"/>
</dbReference>
<protein>
    <submittedName>
        <fullName evidence="2">HPF/RaiA family ribosome-associated protein</fullName>
    </submittedName>
</protein>
<evidence type="ECO:0000313" key="3">
    <source>
        <dbReference type="Proteomes" id="UP000663814"/>
    </source>
</evidence>
<proteinExistence type="predicted"/>
<dbReference type="InterPro" id="IPR036567">
    <property type="entry name" value="RHF-like"/>
</dbReference>
<name>A0ABS7X3A3_9GAMM</name>
<keyword evidence="3" id="KW-1185">Reference proteome</keyword>
<dbReference type="Proteomes" id="UP000663814">
    <property type="component" value="Unassembled WGS sequence"/>
</dbReference>
<accession>A0ABS7X3A3</accession>
<comment type="caution">
    <text evidence="2">The sequence shown here is derived from an EMBL/GenBank/DDBJ whole genome shotgun (WGS) entry which is preliminary data.</text>
</comment>
<organism evidence="2 3">
    <name type="scientific">Rheinheimera maricola</name>
    <dbReference type="NCBI Taxonomy" id="2793282"/>
    <lineage>
        <taxon>Bacteria</taxon>
        <taxon>Pseudomonadati</taxon>
        <taxon>Pseudomonadota</taxon>
        <taxon>Gammaproteobacteria</taxon>
        <taxon>Chromatiales</taxon>
        <taxon>Chromatiaceae</taxon>
        <taxon>Rheinheimera</taxon>
    </lineage>
</organism>
<dbReference type="Pfam" id="PF02482">
    <property type="entry name" value="Ribosomal_S30AE"/>
    <property type="match status" value="1"/>
</dbReference>
<reference evidence="2 3" key="1">
    <citation type="submission" date="2020-12" db="EMBL/GenBank/DDBJ databases">
        <authorList>
            <person name="Ruan W."/>
            <person name="Khan S.A."/>
            <person name="Jeon C.O."/>
        </authorList>
    </citation>
    <scope>NUCLEOTIDE SEQUENCE [LARGE SCALE GENOMIC DNA]</scope>
    <source>
        <strain evidence="2 3">MA-13</strain>
    </source>
</reference>
<reference evidence="2 3" key="2">
    <citation type="submission" date="2021-08" db="EMBL/GenBank/DDBJ databases">
        <title>Rheinheimera aquimaris sp. nov., isolated from seawater of the East Sea in Korea.</title>
        <authorList>
            <person name="Kim K.H."/>
            <person name="Wenting R."/>
            <person name="Kim K.R."/>
            <person name="Jeon C.O."/>
        </authorList>
    </citation>
    <scope>NUCLEOTIDE SEQUENCE [LARGE SCALE GENOMIC DNA]</scope>
    <source>
        <strain evidence="2 3">MA-13</strain>
    </source>
</reference>